<comment type="caution">
    <text evidence="2">The sequence shown here is derived from an EMBL/GenBank/DDBJ whole genome shotgun (WGS) entry which is preliminary data.</text>
</comment>
<evidence type="ECO:0000313" key="2">
    <source>
        <dbReference type="EMBL" id="KJE26758.1"/>
    </source>
</evidence>
<evidence type="ECO:0000256" key="1">
    <source>
        <dbReference type="SAM" id="MobiDB-lite"/>
    </source>
</evidence>
<name>A0A0D8BRD7_GEOKU</name>
<dbReference type="Proteomes" id="UP000032522">
    <property type="component" value="Unassembled WGS sequence"/>
</dbReference>
<dbReference type="AlphaFoldDB" id="A0A0D8BRD7"/>
<organism evidence="2 3">
    <name type="scientific">Geobacillus kaustophilus</name>
    <dbReference type="NCBI Taxonomy" id="1462"/>
    <lineage>
        <taxon>Bacteria</taxon>
        <taxon>Bacillati</taxon>
        <taxon>Bacillota</taxon>
        <taxon>Bacilli</taxon>
        <taxon>Bacillales</taxon>
        <taxon>Anoxybacillaceae</taxon>
        <taxon>Geobacillus</taxon>
        <taxon>Geobacillus thermoleovorans group</taxon>
    </lineage>
</organism>
<reference evidence="2 3" key="1">
    <citation type="submission" date="2015-01" db="EMBL/GenBank/DDBJ databases">
        <authorList>
            <person name="Filippidou S."/>
            <person name="Jeanneret N."/>
            <person name="Russel-Delif L."/>
            <person name="Junier T."/>
            <person name="Wunderlin T."/>
            <person name="Molina V."/>
            <person name="Johnson S.L."/>
            <person name="Davenport K.W."/>
            <person name="Chain P.S."/>
            <person name="Dorador C."/>
            <person name="Junier P."/>
        </authorList>
    </citation>
    <scope>NUCLEOTIDE SEQUENCE [LARGE SCALE GENOMIC DNA]</scope>
    <source>
        <strain evidence="2 3">Et7/4</strain>
    </source>
</reference>
<feature type="region of interest" description="Disordered" evidence="1">
    <location>
        <begin position="139"/>
        <end position="161"/>
    </location>
</feature>
<dbReference type="RefSeq" id="WP_044730465.1">
    <property type="nucleotide sequence ID" value="NZ_JYBP01000003.1"/>
</dbReference>
<feature type="compositionally biased region" description="Polar residues" evidence="1">
    <location>
        <begin position="140"/>
        <end position="149"/>
    </location>
</feature>
<dbReference type="OrthoDB" id="2697418at2"/>
<sequence length="268" mass="31326">MKSGNIEQFKHLSQFRDLKDFNNNIEQWMIDLKSKFTKSELIALKRLIRFSAKVAGVCNAKIATIVSATHELDGIGISRSTFKRMVTKAKAFGLLTVYETERKNGSQSSNLYVFNRYPVKEDVSFSQTIELPKEEKLDCPQTSNLSKTSNQNNINKRNKNVSDNKYLGDKLDGSFTSSRVPVEFRDLVKCFYDDYKVIEEMWKVIQIQTYYLSYYTQQNRIELAIDSFKQLVRNIKQGRKVRNIFGYFFRIVQKKLDEEYKSILFEVA</sequence>
<protein>
    <submittedName>
        <fullName evidence="2">Uncharacterized protein</fullName>
    </submittedName>
</protein>
<dbReference type="PATRIC" id="fig|1462.6.peg.157"/>
<accession>A0A0D8BRD7</accession>
<evidence type="ECO:0000313" key="3">
    <source>
        <dbReference type="Proteomes" id="UP000032522"/>
    </source>
</evidence>
<dbReference type="EMBL" id="JYBP01000003">
    <property type="protein sequence ID" value="KJE26758.1"/>
    <property type="molecule type" value="Genomic_DNA"/>
</dbReference>
<proteinExistence type="predicted"/>
<gene>
    <name evidence="2" type="ORF">LG52_72</name>
</gene>